<dbReference type="AlphaFoldDB" id="A0A835ZIX6"/>
<protein>
    <submittedName>
        <fullName evidence="1">Uncharacterized protein</fullName>
    </submittedName>
</protein>
<organism evidence="1 2">
    <name type="scientific">Ovis aries</name>
    <name type="common">Sheep</name>
    <dbReference type="NCBI Taxonomy" id="9940"/>
    <lineage>
        <taxon>Eukaryota</taxon>
        <taxon>Metazoa</taxon>
        <taxon>Chordata</taxon>
        <taxon>Craniata</taxon>
        <taxon>Vertebrata</taxon>
        <taxon>Euteleostomi</taxon>
        <taxon>Mammalia</taxon>
        <taxon>Eutheria</taxon>
        <taxon>Laurasiatheria</taxon>
        <taxon>Artiodactyla</taxon>
        <taxon>Ruminantia</taxon>
        <taxon>Pecora</taxon>
        <taxon>Bovidae</taxon>
        <taxon>Caprinae</taxon>
        <taxon>Ovis</taxon>
    </lineage>
</organism>
<evidence type="ECO:0000313" key="1">
    <source>
        <dbReference type="EMBL" id="KAG5194571.1"/>
    </source>
</evidence>
<dbReference type="Proteomes" id="UP000664991">
    <property type="component" value="Unassembled WGS sequence"/>
</dbReference>
<dbReference type="EMBL" id="JAEMGP010000025">
    <property type="protein sequence ID" value="KAG5194571.1"/>
    <property type="molecule type" value="Genomic_DNA"/>
</dbReference>
<proteinExistence type="predicted"/>
<accession>A0A835ZIX6</accession>
<reference evidence="1 2" key="1">
    <citation type="submission" date="2020-12" db="EMBL/GenBank/DDBJ databases">
        <title>De novo assembly of Tibetan sheep genome.</title>
        <authorList>
            <person name="Li X."/>
        </authorList>
    </citation>
    <scope>NUCLEOTIDE SEQUENCE [LARGE SCALE GENOMIC DNA]</scope>
    <source>
        <tissue evidence="1">Heart</tissue>
    </source>
</reference>
<gene>
    <name evidence="1" type="ORF">JEQ12_012847</name>
</gene>
<comment type="caution">
    <text evidence="1">The sequence shown here is derived from an EMBL/GenBank/DDBJ whole genome shotgun (WGS) entry which is preliminary data.</text>
</comment>
<evidence type="ECO:0000313" key="2">
    <source>
        <dbReference type="Proteomes" id="UP000664991"/>
    </source>
</evidence>
<sequence>MDDVKRCNRIKPESGNREFGTLDSQFSHLFAMCPGASPPLSGGHSFFSFNLRSEELSPHSSLRFRPSLASGANFHKKSPFPAGLAHEIFRPALGAMCIKTQIHERSTVR</sequence>
<name>A0A835ZIX6_SHEEP</name>